<evidence type="ECO:0000256" key="1">
    <source>
        <dbReference type="ARBA" id="ARBA00009437"/>
    </source>
</evidence>
<keyword evidence="3 6" id="KW-0238">DNA-binding</keyword>
<evidence type="ECO:0000259" key="5">
    <source>
        <dbReference type="Pfam" id="PF00126"/>
    </source>
</evidence>
<dbReference type="Proteomes" id="UP000552097">
    <property type="component" value="Unassembled WGS sequence"/>
</dbReference>
<dbReference type="InterPro" id="IPR036390">
    <property type="entry name" value="WH_DNA-bd_sf"/>
</dbReference>
<dbReference type="RefSeq" id="WP_312868473.1">
    <property type="nucleotide sequence ID" value="NZ_JACHMO010000001.1"/>
</dbReference>
<evidence type="ECO:0000313" key="6">
    <source>
        <dbReference type="EMBL" id="MBB5801260.1"/>
    </source>
</evidence>
<dbReference type="Pfam" id="PF00126">
    <property type="entry name" value="HTH_1"/>
    <property type="match status" value="1"/>
</dbReference>
<dbReference type="GO" id="GO:0000976">
    <property type="term" value="F:transcription cis-regulatory region binding"/>
    <property type="evidence" value="ECO:0007669"/>
    <property type="project" value="TreeGrafter"/>
</dbReference>
<sequence>MTAARTPDHDAALLAELLDCPPHLLDLSLDQLRTLAIVRVTGSAQRAAKALGREQSSVQKQLDNLNTTAVRLVGEALVLKQGRGKDYAFTASGDEVVDLAISQLRGWNDRLHHTRRRVGSTVTVGTTEFTVQFLGSIWPGLRTEFERRGIQLKIEHVRTRDLWARLDAKQVDLVCGSLAAEHGQPVALDYDFIEWHRERVALLTNLTTRELPDTPVPADTLRALPLLVPSAGLLAQFLGRWYGPDYRGVLNVVADIDSLNYGLTLLDNELLHGAMLTTERVAHAAVTGTLPGTNLRNIPLAHDYNPDLQIVTGIFARPGERDRYAPDHPLNLLWTAFANATPTQTT</sequence>
<dbReference type="InterPro" id="IPR036388">
    <property type="entry name" value="WH-like_DNA-bd_sf"/>
</dbReference>
<protein>
    <submittedName>
        <fullName evidence="6">DNA-binding transcriptional LysR family regulator</fullName>
    </submittedName>
</protein>
<dbReference type="GO" id="GO:0003700">
    <property type="term" value="F:DNA-binding transcription factor activity"/>
    <property type="evidence" value="ECO:0007669"/>
    <property type="project" value="InterPro"/>
</dbReference>
<dbReference type="AlphaFoldDB" id="A0A7W9HFG2"/>
<dbReference type="PANTHER" id="PTHR30126:SF40">
    <property type="entry name" value="HTH-TYPE TRANSCRIPTIONAL REGULATOR GLTR"/>
    <property type="match status" value="1"/>
</dbReference>
<comment type="similarity">
    <text evidence="1">Belongs to the LysR transcriptional regulatory family.</text>
</comment>
<dbReference type="InterPro" id="IPR000847">
    <property type="entry name" value="LysR_HTH_N"/>
</dbReference>
<reference evidence="6 7" key="1">
    <citation type="submission" date="2020-08" db="EMBL/GenBank/DDBJ databases">
        <title>Sequencing the genomes of 1000 actinobacteria strains.</title>
        <authorList>
            <person name="Klenk H.-P."/>
        </authorList>
    </citation>
    <scope>NUCLEOTIDE SEQUENCE [LARGE SCALE GENOMIC DNA]</scope>
    <source>
        <strain evidence="6 7">DSM 45486</strain>
    </source>
</reference>
<keyword evidence="2" id="KW-0805">Transcription regulation</keyword>
<keyword evidence="4" id="KW-0804">Transcription</keyword>
<evidence type="ECO:0000313" key="7">
    <source>
        <dbReference type="Proteomes" id="UP000552097"/>
    </source>
</evidence>
<accession>A0A7W9HFG2</accession>
<feature type="domain" description="HTH lysR-type" evidence="5">
    <location>
        <begin position="29"/>
        <end position="93"/>
    </location>
</feature>
<keyword evidence="7" id="KW-1185">Reference proteome</keyword>
<comment type="caution">
    <text evidence="6">The sequence shown here is derived from an EMBL/GenBank/DDBJ whole genome shotgun (WGS) entry which is preliminary data.</text>
</comment>
<dbReference type="EMBL" id="JACHMO010000001">
    <property type="protein sequence ID" value="MBB5801260.1"/>
    <property type="molecule type" value="Genomic_DNA"/>
</dbReference>
<evidence type="ECO:0000256" key="2">
    <source>
        <dbReference type="ARBA" id="ARBA00023015"/>
    </source>
</evidence>
<dbReference type="PANTHER" id="PTHR30126">
    <property type="entry name" value="HTH-TYPE TRANSCRIPTIONAL REGULATOR"/>
    <property type="match status" value="1"/>
</dbReference>
<proteinExistence type="inferred from homology"/>
<gene>
    <name evidence="6" type="ORF">F4560_001028</name>
</gene>
<dbReference type="Gene3D" id="1.10.10.10">
    <property type="entry name" value="Winged helix-like DNA-binding domain superfamily/Winged helix DNA-binding domain"/>
    <property type="match status" value="1"/>
</dbReference>
<evidence type="ECO:0000256" key="3">
    <source>
        <dbReference type="ARBA" id="ARBA00023125"/>
    </source>
</evidence>
<organism evidence="6 7">
    <name type="scientific">Saccharothrix ecbatanensis</name>
    <dbReference type="NCBI Taxonomy" id="1105145"/>
    <lineage>
        <taxon>Bacteria</taxon>
        <taxon>Bacillati</taxon>
        <taxon>Actinomycetota</taxon>
        <taxon>Actinomycetes</taxon>
        <taxon>Pseudonocardiales</taxon>
        <taxon>Pseudonocardiaceae</taxon>
        <taxon>Saccharothrix</taxon>
    </lineage>
</organism>
<name>A0A7W9HFG2_9PSEU</name>
<evidence type="ECO:0000256" key="4">
    <source>
        <dbReference type="ARBA" id="ARBA00023163"/>
    </source>
</evidence>
<dbReference type="SUPFAM" id="SSF46785">
    <property type="entry name" value="Winged helix' DNA-binding domain"/>
    <property type="match status" value="1"/>
</dbReference>